<comment type="caution">
    <text evidence="7">The sequence shown here is derived from an EMBL/GenBank/DDBJ whole genome shotgun (WGS) entry which is preliminary data.</text>
</comment>
<dbReference type="GO" id="GO:0008270">
    <property type="term" value="F:zinc ion binding"/>
    <property type="evidence" value="ECO:0007669"/>
    <property type="project" value="InterPro"/>
</dbReference>
<keyword evidence="4" id="KW-0539">Nucleus</keyword>
<dbReference type="PANTHER" id="PTHR46910:SF3">
    <property type="entry name" value="HALOTOLERANCE PROTEIN 9-RELATED"/>
    <property type="match status" value="1"/>
</dbReference>
<name>A0A9P4QTY7_9PLEO</name>
<keyword evidence="3" id="KW-0238">DNA-binding</keyword>
<evidence type="ECO:0000256" key="3">
    <source>
        <dbReference type="ARBA" id="ARBA00023125"/>
    </source>
</evidence>
<gene>
    <name evidence="7" type="ORF">EJ04DRAFT_526099</name>
</gene>
<feature type="compositionally biased region" description="Basic and acidic residues" evidence="5">
    <location>
        <begin position="110"/>
        <end position="125"/>
    </location>
</feature>
<evidence type="ECO:0000256" key="1">
    <source>
        <dbReference type="ARBA" id="ARBA00004123"/>
    </source>
</evidence>
<dbReference type="InterPro" id="IPR050987">
    <property type="entry name" value="AtrR-like"/>
</dbReference>
<dbReference type="OrthoDB" id="1919336at2759"/>
<dbReference type="InterPro" id="IPR036864">
    <property type="entry name" value="Zn2-C6_fun-type_DNA-bd_sf"/>
</dbReference>
<dbReference type="PROSITE" id="PS00463">
    <property type="entry name" value="ZN2_CY6_FUNGAL_1"/>
    <property type="match status" value="1"/>
</dbReference>
<feature type="region of interest" description="Disordered" evidence="5">
    <location>
        <begin position="60"/>
        <end position="126"/>
    </location>
</feature>
<dbReference type="GO" id="GO:0006351">
    <property type="term" value="P:DNA-templated transcription"/>
    <property type="evidence" value="ECO:0007669"/>
    <property type="project" value="InterPro"/>
</dbReference>
<proteinExistence type="predicted"/>
<dbReference type="PROSITE" id="PS50048">
    <property type="entry name" value="ZN2_CY6_FUNGAL_2"/>
    <property type="match status" value="1"/>
</dbReference>
<dbReference type="EMBL" id="ML996194">
    <property type="protein sequence ID" value="KAF2731530.1"/>
    <property type="molecule type" value="Genomic_DNA"/>
</dbReference>
<dbReference type="AlphaFoldDB" id="A0A9P4QTY7"/>
<feature type="compositionally biased region" description="Polar residues" evidence="5">
    <location>
        <begin position="81"/>
        <end position="93"/>
    </location>
</feature>
<dbReference type="CDD" id="cd12148">
    <property type="entry name" value="fungal_TF_MHR"/>
    <property type="match status" value="1"/>
</dbReference>
<evidence type="ECO:0000259" key="6">
    <source>
        <dbReference type="PROSITE" id="PS50048"/>
    </source>
</evidence>
<dbReference type="Pfam" id="PF04082">
    <property type="entry name" value="Fungal_trans"/>
    <property type="match status" value="1"/>
</dbReference>
<dbReference type="InterPro" id="IPR001138">
    <property type="entry name" value="Zn2Cys6_DnaBD"/>
</dbReference>
<sequence length="365" mass="41218">MDIPGAKRNRQSSAMPNNSQTCDVCKLRHQKCDGERPTCSHCELRNLKCVYSNVPAHHVDRSVIKERDHHTEDRSKKQRVSETFSSHPTSSEDVSLPDAATSNPLSPLKGDPKPDKRSTRAKDPQCTRTAGVQYLVDMARRAVMTKSTTDDNYTYALSSGHPIHFSKRKHFPRTGILAPDASLPSKTTSESLLEIFLESLNKLIYVCDPMKAWAMLNNLYDARSSLRHHERSLLLLQLSLGALFTDDATEENTMELFSQGLRSMDIALIDDQGNWLWTAQANLLICLFEATTNPGKGYLTLGSAIRVAQTYRLDFSYKEWSNPPHETYSQWRQVWLSMIYVDSMSESDCSCQDGYNNVENASRCA</sequence>
<dbReference type="InterPro" id="IPR007219">
    <property type="entry name" value="XnlR_reg_dom"/>
</dbReference>
<dbReference type="PANTHER" id="PTHR46910">
    <property type="entry name" value="TRANSCRIPTION FACTOR PDR1"/>
    <property type="match status" value="1"/>
</dbReference>
<feature type="compositionally biased region" description="Basic and acidic residues" evidence="5">
    <location>
        <begin position="60"/>
        <end position="75"/>
    </location>
</feature>
<accession>A0A9P4QTY7</accession>
<dbReference type="Proteomes" id="UP000799444">
    <property type="component" value="Unassembled WGS sequence"/>
</dbReference>
<dbReference type="SMART" id="SM00066">
    <property type="entry name" value="GAL4"/>
    <property type="match status" value="1"/>
</dbReference>
<comment type="subcellular location">
    <subcellularLocation>
        <location evidence="1">Nucleus</location>
    </subcellularLocation>
</comment>
<dbReference type="GO" id="GO:0000981">
    <property type="term" value="F:DNA-binding transcription factor activity, RNA polymerase II-specific"/>
    <property type="evidence" value="ECO:0007669"/>
    <property type="project" value="InterPro"/>
</dbReference>
<feature type="compositionally biased region" description="Polar residues" evidence="5">
    <location>
        <begin position="11"/>
        <end position="20"/>
    </location>
</feature>
<dbReference type="GO" id="GO:0005634">
    <property type="term" value="C:nucleus"/>
    <property type="evidence" value="ECO:0007669"/>
    <property type="project" value="UniProtKB-SubCell"/>
</dbReference>
<keyword evidence="2" id="KW-0479">Metal-binding</keyword>
<organism evidence="7 8">
    <name type="scientific">Polyplosphaeria fusca</name>
    <dbReference type="NCBI Taxonomy" id="682080"/>
    <lineage>
        <taxon>Eukaryota</taxon>
        <taxon>Fungi</taxon>
        <taxon>Dikarya</taxon>
        <taxon>Ascomycota</taxon>
        <taxon>Pezizomycotina</taxon>
        <taxon>Dothideomycetes</taxon>
        <taxon>Pleosporomycetidae</taxon>
        <taxon>Pleosporales</taxon>
        <taxon>Tetraplosphaeriaceae</taxon>
        <taxon>Polyplosphaeria</taxon>
    </lineage>
</organism>
<keyword evidence="8" id="KW-1185">Reference proteome</keyword>
<dbReference type="SUPFAM" id="SSF57701">
    <property type="entry name" value="Zn2/Cys6 DNA-binding domain"/>
    <property type="match status" value="1"/>
</dbReference>
<evidence type="ECO:0000313" key="8">
    <source>
        <dbReference type="Proteomes" id="UP000799444"/>
    </source>
</evidence>
<evidence type="ECO:0000256" key="5">
    <source>
        <dbReference type="SAM" id="MobiDB-lite"/>
    </source>
</evidence>
<protein>
    <recommendedName>
        <fullName evidence="6">Zn(2)-C6 fungal-type domain-containing protein</fullName>
    </recommendedName>
</protein>
<dbReference type="GO" id="GO:0003677">
    <property type="term" value="F:DNA binding"/>
    <property type="evidence" value="ECO:0007669"/>
    <property type="project" value="UniProtKB-KW"/>
</dbReference>
<evidence type="ECO:0000313" key="7">
    <source>
        <dbReference type="EMBL" id="KAF2731530.1"/>
    </source>
</evidence>
<evidence type="ECO:0000256" key="4">
    <source>
        <dbReference type="ARBA" id="ARBA00023242"/>
    </source>
</evidence>
<reference evidence="7" key="1">
    <citation type="journal article" date="2020" name="Stud. Mycol.">
        <title>101 Dothideomycetes genomes: a test case for predicting lifestyles and emergence of pathogens.</title>
        <authorList>
            <person name="Haridas S."/>
            <person name="Albert R."/>
            <person name="Binder M."/>
            <person name="Bloem J."/>
            <person name="Labutti K."/>
            <person name="Salamov A."/>
            <person name="Andreopoulos B."/>
            <person name="Baker S."/>
            <person name="Barry K."/>
            <person name="Bills G."/>
            <person name="Bluhm B."/>
            <person name="Cannon C."/>
            <person name="Castanera R."/>
            <person name="Culley D."/>
            <person name="Daum C."/>
            <person name="Ezra D."/>
            <person name="Gonzalez J."/>
            <person name="Henrissat B."/>
            <person name="Kuo A."/>
            <person name="Liang C."/>
            <person name="Lipzen A."/>
            <person name="Lutzoni F."/>
            <person name="Magnuson J."/>
            <person name="Mondo S."/>
            <person name="Nolan M."/>
            <person name="Ohm R."/>
            <person name="Pangilinan J."/>
            <person name="Park H.-J."/>
            <person name="Ramirez L."/>
            <person name="Alfaro M."/>
            <person name="Sun H."/>
            <person name="Tritt A."/>
            <person name="Yoshinaga Y."/>
            <person name="Zwiers L.-H."/>
            <person name="Turgeon B."/>
            <person name="Goodwin S."/>
            <person name="Spatafora J."/>
            <person name="Crous P."/>
            <person name="Grigoriev I."/>
        </authorList>
    </citation>
    <scope>NUCLEOTIDE SEQUENCE</scope>
    <source>
        <strain evidence="7">CBS 125425</strain>
    </source>
</reference>
<feature type="domain" description="Zn(2)-C6 fungal-type" evidence="6">
    <location>
        <begin position="21"/>
        <end position="51"/>
    </location>
</feature>
<dbReference type="CDD" id="cd00067">
    <property type="entry name" value="GAL4"/>
    <property type="match status" value="1"/>
</dbReference>
<dbReference type="Gene3D" id="4.10.240.10">
    <property type="entry name" value="Zn(2)-C6 fungal-type DNA-binding domain"/>
    <property type="match status" value="1"/>
</dbReference>
<feature type="region of interest" description="Disordered" evidence="5">
    <location>
        <begin position="1"/>
        <end position="20"/>
    </location>
</feature>
<evidence type="ECO:0000256" key="2">
    <source>
        <dbReference type="ARBA" id="ARBA00022723"/>
    </source>
</evidence>
<dbReference type="Pfam" id="PF00172">
    <property type="entry name" value="Zn_clus"/>
    <property type="match status" value="1"/>
</dbReference>